<evidence type="ECO:0000313" key="2">
    <source>
        <dbReference type="Proteomes" id="UP001151760"/>
    </source>
</evidence>
<protein>
    <recommendedName>
        <fullName evidence="3">Reverse transcriptase domain-containing protein</fullName>
    </recommendedName>
</protein>
<name>A0ABQ5GM13_9ASTR</name>
<dbReference type="PANTHER" id="PTHR15503:SF45">
    <property type="entry name" value="RNA-DIRECTED DNA POLYMERASE HOMOLOG"/>
    <property type="match status" value="1"/>
</dbReference>
<dbReference type="Pfam" id="PF08284">
    <property type="entry name" value="RVP_2"/>
    <property type="match status" value="1"/>
</dbReference>
<proteinExistence type="predicted"/>
<dbReference type="SUPFAM" id="SSF56672">
    <property type="entry name" value="DNA/RNA polymerases"/>
    <property type="match status" value="1"/>
</dbReference>
<reference evidence="1" key="2">
    <citation type="submission" date="2022-01" db="EMBL/GenBank/DDBJ databases">
        <authorList>
            <person name="Yamashiro T."/>
            <person name="Shiraishi A."/>
            <person name="Satake H."/>
            <person name="Nakayama K."/>
        </authorList>
    </citation>
    <scope>NUCLEOTIDE SEQUENCE</scope>
</reference>
<dbReference type="Gene3D" id="3.10.10.10">
    <property type="entry name" value="HIV Type 1 Reverse Transcriptase, subunit A, domain 1"/>
    <property type="match status" value="1"/>
</dbReference>
<dbReference type="EMBL" id="BQNB010018629">
    <property type="protein sequence ID" value="GJT76495.1"/>
    <property type="molecule type" value="Genomic_DNA"/>
</dbReference>
<dbReference type="InterPro" id="IPR032567">
    <property type="entry name" value="RTL1-rel"/>
</dbReference>
<organism evidence="1 2">
    <name type="scientific">Tanacetum coccineum</name>
    <dbReference type="NCBI Taxonomy" id="301880"/>
    <lineage>
        <taxon>Eukaryota</taxon>
        <taxon>Viridiplantae</taxon>
        <taxon>Streptophyta</taxon>
        <taxon>Embryophyta</taxon>
        <taxon>Tracheophyta</taxon>
        <taxon>Spermatophyta</taxon>
        <taxon>Magnoliopsida</taxon>
        <taxon>eudicotyledons</taxon>
        <taxon>Gunneridae</taxon>
        <taxon>Pentapetalae</taxon>
        <taxon>asterids</taxon>
        <taxon>campanulids</taxon>
        <taxon>Asterales</taxon>
        <taxon>Asteraceae</taxon>
        <taxon>Asteroideae</taxon>
        <taxon>Anthemideae</taxon>
        <taxon>Anthemidinae</taxon>
        <taxon>Tanacetum</taxon>
    </lineage>
</organism>
<dbReference type="Proteomes" id="UP001151760">
    <property type="component" value="Unassembled WGS sequence"/>
</dbReference>
<keyword evidence="2" id="KW-1185">Reference proteome</keyword>
<reference evidence="1" key="1">
    <citation type="journal article" date="2022" name="Int. J. Mol. Sci.">
        <title>Draft Genome of Tanacetum Coccineum: Genomic Comparison of Closely Related Tanacetum-Family Plants.</title>
        <authorList>
            <person name="Yamashiro T."/>
            <person name="Shiraishi A."/>
            <person name="Nakayama K."/>
            <person name="Satake H."/>
        </authorList>
    </citation>
    <scope>NUCLEOTIDE SEQUENCE</scope>
</reference>
<comment type="caution">
    <text evidence="1">The sequence shown here is derived from an EMBL/GenBank/DDBJ whole genome shotgun (WGS) entry which is preliminary data.</text>
</comment>
<dbReference type="InterPro" id="IPR043502">
    <property type="entry name" value="DNA/RNA_pol_sf"/>
</dbReference>
<accession>A0ABQ5GM13</accession>
<sequence>MPIKIGSFDVVIGMDWLSKYHAKILCDKKVVYIPINGETLIIRVNEKKIDVKRLIDSIVKEFSDVFPKDLPSLPPVRQVEFQIDLIPRAAPVAPTPYRLAPLKMQELSNQLQELTDRGFIRPSTSPWGAPILLLIRIDLLECASITES</sequence>
<evidence type="ECO:0008006" key="3">
    <source>
        <dbReference type="Google" id="ProtNLM"/>
    </source>
</evidence>
<dbReference type="PANTHER" id="PTHR15503">
    <property type="entry name" value="LDOC1 RELATED"/>
    <property type="match status" value="1"/>
</dbReference>
<evidence type="ECO:0000313" key="1">
    <source>
        <dbReference type="EMBL" id="GJT76495.1"/>
    </source>
</evidence>
<gene>
    <name evidence="1" type="ORF">Tco_1043220</name>
</gene>